<feature type="domain" description="FAS1-like dehydratase" evidence="1">
    <location>
        <begin position="73"/>
        <end position="133"/>
    </location>
</feature>
<dbReference type="PANTHER" id="PTHR28152">
    <property type="entry name" value="HYDROXYACYL-THIOESTER DEHYDRATASE TYPE 2, MITOCHONDRIAL"/>
    <property type="match status" value="1"/>
</dbReference>
<proteinExistence type="predicted"/>
<dbReference type="Proteomes" id="UP001629246">
    <property type="component" value="Unassembled WGS sequence"/>
</dbReference>
<dbReference type="PANTHER" id="PTHR28152:SF1">
    <property type="entry name" value="HYDROXYACYL-THIOESTER DEHYDRATASE TYPE 2, MITOCHONDRIAL"/>
    <property type="match status" value="1"/>
</dbReference>
<dbReference type="Gene3D" id="3.10.129.10">
    <property type="entry name" value="Hotdog Thioesterase"/>
    <property type="match status" value="1"/>
</dbReference>
<comment type="caution">
    <text evidence="2">The sequence shown here is derived from an EMBL/GenBank/DDBJ whole genome shotgun (WGS) entry which is preliminary data.</text>
</comment>
<organism evidence="2 3">
    <name type="scientific">Herbaspirillum lusitanum</name>
    <dbReference type="NCBI Taxonomy" id="213312"/>
    <lineage>
        <taxon>Bacteria</taxon>
        <taxon>Pseudomonadati</taxon>
        <taxon>Pseudomonadota</taxon>
        <taxon>Betaproteobacteria</taxon>
        <taxon>Burkholderiales</taxon>
        <taxon>Oxalobacteraceae</taxon>
        <taxon>Herbaspirillum</taxon>
    </lineage>
</organism>
<dbReference type="InterPro" id="IPR039569">
    <property type="entry name" value="FAS1-like_DH_region"/>
</dbReference>
<sequence>MNVEHLKSWVGRTESTLDLPTPASLKGLAATLDHAEPPWPARTVPPLGHWLYFLPQAVQSDIAEDGHPQRGGFLPPVPLPRRMWAGSRISFHAPLRTAEAMERTSRISAVEHRSGKSGELVFVTVEHEIFQQGHCALSESQDIVYREAPAPGQTTLAHPSARHAEQVSADWRRSILPDPVMLFRFSALTFNGHRIHYDRPYATEVEQYPGLVVHGPLTATLLMDLFLRNNPGADVASCVIRGQQPLFDTGAFQLCGAHTEDGADLRALTQSGQTAMSVKVVTR</sequence>
<name>A0ABW9ACM4_9BURK</name>
<accession>A0ABW9ACM4</accession>
<protein>
    <submittedName>
        <fullName evidence="2">MaoC family dehydratase N-terminal domain-containing protein</fullName>
    </submittedName>
</protein>
<evidence type="ECO:0000313" key="3">
    <source>
        <dbReference type="Proteomes" id="UP001629246"/>
    </source>
</evidence>
<dbReference type="InterPro" id="IPR052741">
    <property type="entry name" value="Mitochondrial_HTD2"/>
</dbReference>
<dbReference type="RefSeq" id="WP_408159427.1">
    <property type="nucleotide sequence ID" value="NZ_JAQQFM010000008.1"/>
</dbReference>
<dbReference type="Pfam" id="PF13452">
    <property type="entry name" value="FAS1_DH_region"/>
    <property type="match status" value="1"/>
</dbReference>
<keyword evidence="3" id="KW-1185">Reference proteome</keyword>
<evidence type="ECO:0000313" key="2">
    <source>
        <dbReference type="EMBL" id="MFL9926214.1"/>
    </source>
</evidence>
<dbReference type="EMBL" id="JAQQFM010000008">
    <property type="protein sequence ID" value="MFL9926214.1"/>
    <property type="molecule type" value="Genomic_DNA"/>
</dbReference>
<reference evidence="2 3" key="1">
    <citation type="journal article" date="2024" name="Chem. Sci.">
        <title>Discovery of megapolipeptins by genome mining of a Burkholderiales bacteria collection.</title>
        <authorList>
            <person name="Paulo B.S."/>
            <person name="Recchia M.J.J."/>
            <person name="Lee S."/>
            <person name="Fergusson C.H."/>
            <person name="Romanowski S.B."/>
            <person name="Hernandez A."/>
            <person name="Krull N."/>
            <person name="Liu D.Y."/>
            <person name="Cavanagh H."/>
            <person name="Bos A."/>
            <person name="Gray C.A."/>
            <person name="Murphy B.T."/>
            <person name="Linington R.G."/>
            <person name="Eustaquio A.S."/>
        </authorList>
    </citation>
    <scope>NUCLEOTIDE SEQUENCE [LARGE SCALE GENOMIC DNA]</scope>
    <source>
        <strain evidence="2 3">RL21-008-BIB-A</strain>
    </source>
</reference>
<gene>
    <name evidence="2" type="ORF">PQR62_18195</name>
</gene>
<dbReference type="SUPFAM" id="SSF54637">
    <property type="entry name" value="Thioesterase/thiol ester dehydrase-isomerase"/>
    <property type="match status" value="1"/>
</dbReference>
<evidence type="ECO:0000259" key="1">
    <source>
        <dbReference type="Pfam" id="PF13452"/>
    </source>
</evidence>
<dbReference type="InterPro" id="IPR029069">
    <property type="entry name" value="HotDog_dom_sf"/>
</dbReference>